<evidence type="ECO:0000259" key="6">
    <source>
        <dbReference type="PROSITE" id="PS50833"/>
    </source>
</evidence>
<protein>
    <recommendedName>
        <fullName evidence="6">Brix domain-containing protein</fullName>
    </recommendedName>
</protein>
<dbReference type="AlphaFoldDB" id="D8M723"/>
<dbReference type="Pfam" id="PF04427">
    <property type="entry name" value="Brix"/>
    <property type="match status" value="1"/>
</dbReference>
<comment type="similarity">
    <text evidence="2">Belongs to the BRX1 family.</text>
</comment>
<dbReference type="GO" id="GO:0005730">
    <property type="term" value="C:nucleolus"/>
    <property type="evidence" value="ECO:0007669"/>
    <property type="project" value="UniProtKB-SubCell"/>
</dbReference>
<comment type="subcellular location">
    <subcellularLocation>
        <location evidence="1">Nucleus</location>
        <location evidence="1">Nucleolus</location>
    </subcellularLocation>
</comment>
<evidence type="ECO:0000313" key="8">
    <source>
        <dbReference type="Proteomes" id="UP000008312"/>
    </source>
</evidence>
<dbReference type="FunFam" id="3.40.50.10480:FF:000009">
    <property type="entry name" value="Ribosome biogenesis protein, putative"/>
    <property type="match status" value="1"/>
</dbReference>
<feature type="domain" description="Brix" evidence="6">
    <location>
        <begin position="35"/>
        <end position="239"/>
    </location>
</feature>
<proteinExistence type="inferred from homology"/>
<dbReference type="OMA" id="YRHRHLM"/>
<dbReference type="GO" id="GO:0019843">
    <property type="term" value="F:rRNA binding"/>
    <property type="evidence" value="ECO:0007669"/>
    <property type="project" value="InterPro"/>
</dbReference>
<dbReference type="SMART" id="SM00879">
    <property type="entry name" value="Brix"/>
    <property type="match status" value="1"/>
</dbReference>
<organism evidence="7">
    <name type="scientific">Blastocystis hominis</name>
    <dbReference type="NCBI Taxonomy" id="12968"/>
    <lineage>
        <taxon>Eukaryota</taxon>
        <taxon>Sar</taxon>
        <taxon>Stramenopiles</taxon>
        <taxon>Bigyra</taxon>
        <taxon>Opalozoa</taxon>
        <taxon>Opalinata</taxon>
        <taxon>Blastocystidae</taxon>
        <taxon>Blastocystis</taxon>
    </lineage>
</organism>
<reference evidence="7" key="1">
    <citation type="submission" date="2010-02" db="EMBL/GenBank/DDBJ databases">
        <title>Sequencing and annotation of the Blastocystis hominis genome.</title>
        <authorList>
            <person name="Wincker P."/>
        </authorList>
    </citation>
    <scope>NUCLEOTIDE SEQUENCE</scope>
    <source>
        <strain evidence="7">Singapore isolate B</strain>
    </source>
</reference>
<dbReference type="GO" id="GO:0000027">
    <property type="term" value="P:ribosomal large subunit assembly"/>
    <property type="evidence" value="ECO:0007669"/>
    <property type="project" value="TreeGrafter"/>
</dbReference>
<dbReference type="PANTHER" id="PTHR13634">
    <property type="entry name" value="RIBOSOME BIOGENESIS PROTEIN BRIX"/>
    <property type="match status" value="1"/>
</dbReference>
<evidence type="ECO:0000256" key="3">
    <source>
        <dbReference type="ARBA" id="ARBA00022517"/>
    </source>
</evidence>
<evidence type="ECO:0000313" key="7">
    <source>
        <dbReference type="EMBL" id="CBK23862.2"/>
    </source>
</evidence>
<evidence type="ECO:0000256" key="2">
    <source>
        <dbReference type="ARBA" id="ARBA00006369"/>
    </source>
</evidence>
<gene>
    <name evidence="7" type="ORF">GSBLH_T00003676001</name>
</gene>
<keyword evidence="8" id="KW-1185">Reference proteome</keyword>
<dbReference type="InterPro" id="IPR026532">
    <property type="entry name" value="BRX1"/>
</dbReference>
<evidence type="ECO:0000256" key="4">
    <source>
        <dbReference type="ARBA" id="ARBA00023242"/>
    </source>
</evidence>
<sequence>MENKEDKSKKIPMKNKPSAATPTIVKDKVEYKNKQRCLVLASRGISYRTRHLMKDLEALMPHYKSEVKLDSKRGLSAITEMAELKSCTTSIFFETRSHTDVYMWISRIPDGPSVRFLAQNIHTTEELKMTGNCLMGSRPLLVFDSAFDKSPELRLIKALFKQVFAVPRGHPKSKPFVDHIMSFFFLDGRIWIRNYQISERGHDEHEAEKFAKRGHEPQLTEIGPRLVLEIIRIFDNSFMGKTLYENPNYISPAKSRSLVKKKSSGSYAKRQKALEELHKRQEERVMPEDELADVFESCVF</sequence>
<dbReference type="SUPFAM" id="SSF52954">
    <property type="entry name" value="Class II aaRS ABD-related"/>
    <property type="match status" value="1"/>
</dbReference>
<dbReference type="Proteomes" id="UP000008312">
    <property type="component" value="Unassembled WGS sequence"/>
</dbReference>
<dbReference type="EMBL" id="FN668672">
    <property type="protein sequence ID" value="CBK23862.2"/>
    <property type="molecule type" value="Genomic_DNA"/>
</dbReference>
<dbReference type="PANTHER" id="PTHR13634:SF0">
    <property type="entry name" value="RIBOSOME BIOGENESIS PROTEIN BRX1 HOMOLOG"/>
    <property type="match status" value="1"/>
</dbReference>
<dbReference type="PROSITE" id="PS50833">
    <property type="entry name" value="BRIX"/>
    <property type="match status" value="1"/>
</dbReference>
<evidence type="ECO:0000256" key="1">
    <source>
        <dbReference type="ARBA" id="ARBA00004604"/>
    </source>
</evidence>
<dbReference type="GO" id="GO:0006364">
    <property type="term" value="P:rRNA processing"/>
    <property type="evidence" value="ECO:0007669"/>
    <property type="project" value="InterPro"/>
</dbReference>
<dbReference type="InParanoid" id="D8M723"/>
<dbReference type="OrthoDB" id="1638493at2759"/>
<keyword evidence="3" id="KW-0690">Ribosome biogenesis</keyword>
<name>D8M723_BLAHO</name>
<keyword evidence="4" id="KW-0539">Nucleus</keyword>
<dbReference type="FunCoup" id="D8M723">
    <property type="interactions" value="447"/>
</dbReference>
<dbReference type="InterPro" id="IPR007109">
    <property type="entry name" value="Brix"/>
</dbReference>
<dbReference type="GeneID" id="24920753"/>
<feature type="region of interest" description="Disordered" evidence="5">
    <location>
        <begin position="1"/>
        <end position="20"/>
    </location>
</feature>
<evidence type="ECO:0000256" key="5">
    <source>
        <dbReference type="SAM" id="MobiDB-lite"/>
    </source>
</evidence>
<accession>D8M723</accession>
<dbReference type="RefSeq" id="XP_012897910.1">
    <property type="nucleotide sequence ID" value="XM_013042456.1"/>
</dbReference>